<dbReference type="GO" id="GO:0005524">
    <property type="term" value="F:ATP binding"/>
    <property type="evidence" value="ECO:0007669"/>
    <property type="project" value="UniProtKB-KW"/>
</dbReference>
<comment type="subcellular location">
    <subcellularLocation>
        <location evidence="1">Mitochondrion</location>
    </subcellularLocation>
</comment>
<evidence type="ECO:0000256" key="8">
    <source>
        <dbReference type="ARBA" id="ARBA00023146"/>
    </source>
</evidence>
<dbReference type="GO" id="GO:0004830">
    <property type="term" value="F:tryptophan-tRNA ligase activity"/>
    <property type="evidence" value="ECO:0007669"/>
    <property type="project" value="UniProtKB-EC"/>
</dbReference>
<keyword evidence="6 10" id="KW-0067">ATP-binding</keyword>
<dbReference type="InterPro" id="IPR002306">
    <property type="entry name" value="Trp-tRNA-ligase"/>
</dbReference>
<dbReference type="Pfam" id="PF00579">
    <property type="entry name" value="tRNA-synt_1b"/>
    <property type="match status" value="1"/>
</dbReference>
<dbReference type="EnsemblMetazoa" id="CLYHEMT018422.1">
    <property type="protein sequence ID" value="CLYHEMP018422.1"/>
    <property type="gene ID" value="CLYHEMG018422"/>
</dbReference>
<name>A0A7M6DNM4_9CNID</name>
<reference evidence="11" key="1">
    <citation type="submission" date="2021-01" db="UniProtKB">
        <authorList>
            <consortium name="EnsemblMetazoa"/>
        </authorList>
    </citation>
    <scope>IDENTIFICATION</scope>
</reference>
<keyword evidence="8 10" id="KW-0030">Aminoacyl-tRNA synthetase</keyword>
<dbReference type="AlphaFoldDB" id="A0A7M6DNM4"/>
<dbReference type="PRINTS" id="PR01039">
    <property type="entry name" value="TRNASYNTHTRP"/>
</dbReference>
<dbReference type="FunFam" id="1.10.240.10:FF:000002">
    <property type="entry name" value="Tryptophan--tRNA ligase"/>
    <property type="match status" value="1"/>
</dbReference>
<sequence length="237" mass="27002">SCLAPIGQLKRMHQWKSKSGNEKENSNLGLFSYPVLMAADILLYKSTHVPVGHDQLQHIELTRDLTNLFNKRYNNDVFPLPESILTDTARIMSLRKPQEKMSKSDKMVNSRIDLTDSDDTIALKIRKAVTDSNSFLTHGLNERHGVRNLIDILSALTDTDKSTLIERYGGIEYFTRNLKSDTTDALIEHLKPIRNRYEDIISDRAYLNDILRNGSEKAKEIAEETMSDVHKVLGMSL</sequence>
<accession>A0A7M6DNM4</accession>
<organism evidence="11 12">
    <name type="scientific">Clytia hemisphaerica</name>
    <dbReference type="NCBI Taxonomy" id="252671"/>
    <lineage>
        <taxon>Eukaryota</taxon>
        <taxon>Metazoa</taxon>
        <taxon>Cnidaria</taxon>
        <taxon>Hydrozoa</taxon>
        <taxon>Hydroidolina</taxon>
        <taxon>Leptothecata</taxon>
        <taxon>Obeliida</taxon>
        <taxon>Clytiidae</taxon>
        <taxon>Clytia</taxon>
    </lineage>
</organism>
<evidence type="ECO:0000256" key="6">
    <source>
        <dbReference type="ARBA" id="ARBA00022840"/>
    </source>
</evidence>
<dbReference type="Proteomes" id="UP000594262">
    <property type="component" value="Unplaced"/>
</dbReference>
<evidence type="ECO:0000313" key="11">
    <source>
        <dbReference type="EnsemblMetazoa" id="CLYHEMP018422.1"/>
    </source>
</evidence>
<keyword evidence="12" id="KW-1185">Reference proteome</keyword>
<dbReference type="SUPFAM" id="SSF52374">
    <property type="entry name" value="Nucleotidylyl transferase"/>
    <property type="match status" value="1"/>
</dbReference>
<evidence type="ECO:0000256" key="3">
    <source>
        <dbReference type="ARBA" id="ARBA00013161"/>
    </source>
</evidence>
<proteinExistence type="inferred from homology"/>
<evidence type="ECO:0000256" key="1">
    <source>
        <dbReference type="ARBA" id="ARBA00004173"/>
    </source>
</evidence>
<keyword evidence="4 10" id="KW-0436">Ligase</keyword>
<dbReference type="PANTHER" id="PTHR43766">
    <property type="entry name" value="TRYPTOPHAN--TRNA LIGASE, MITOCHONDRIAL"/>
    <property type="match status" value="1"/>
</dbReference>
<dbReference type="NCBIfam" id="TIGR00233">
    <property type="entry name" value="trpS"/>
    <property type="match status" value="1"/>
</dbReference>
<keyword evidence="7 10" id="KW-0648">Protein biosynthesis</keyword>
<keyword evidence="5 10" id="KW-0547">Nucleotide-binding</keyword>
<dbReference type="OrthoDB" id="15808at2759"/>
<evidence type="ECO:0000256" key="4">
    <source>
        <dbReference type="ARBA" id="ARBA00022598"/>
    </source>
</evidence>
<evidence type="ECO:0000256" key="5">
    <source>
        <dbReference type="ARBA" id="ARBA00022741"/>
    </source>
</evidence>
<dbReference type="GO" id="GO:0005759">
    <property type="term" value="C:mitochondrial matrix"/>
    <property type="evidence" value="ECO:0007669"/>
    <property type="project" value="TreeGrafter"/>
</dbReference>
<dbReference type="InterPro" id="IPR050203">
    <property type="entry name" value="Trp-tRNA_synthetase"/>
</dbReference>
<dbReference type="EC" id="6.1.1.2" evidence="3"/>
<evidence type="ECO:0000256" key="7">
    <source>
        <dbReference type="ARBA" id="ARBA00022917"/>
    </source>
</evidence>
<protein>
    <recommendedName>
        <fullName evidence="3">tryptophan--tRNA ligase</fullName>
        <ecNumber evidence="3">6.1.1.2</ecNumber>
    </recommendedName>
    <alternativeName>
        <fullName evidence="9">Tryptophanyl-tRNA synthetase</fullName>
    </alternativeName>
</protein>
<evidence type="ECO:0000256" key="9">
    <source>
        <dbReference type="ARBA" id="ARBA00030268"/>
    </source>
</evidence>
<dbReference type="PANTHER" id="PTHR43766:SF1">
    <property type="entry name" value="TRYPTOPHAN--TRNA LIGASE, MITOCHONDRIAL"/>
    <property type="match status" value="1"/>
</dbReference>
<dbReference type="GO" id="GO:0070183">
    <property type="term" value="P:mitochondrial tryptophanyl-tRNA aminoacylation"/>
    <property type="evidence" value="ECO:0007669"/>
    <property type="project" value="TreeGrafter"/>
</dbReference>
<evidence type="ECO:0000256" key="2">
    <source>
        <dbReference type="ARBA" id="ARBA00005594"/>
    </source>
</evidence>
<comment type="similarity">
    <text evidence="2 10">Belongs to the class-I aminoacyl-tRNA synthetase family.</text>
</comment>
<dbReference type="Gene3D" id="3.40.50.620">
    <property type="entry name" value="HUPs"/>
    <property type="match status" value="1"/>
</dbReference>
<evidence type="ECO:0000313" key="12">
    <source>
        <dbReference type="Proteomes" id="UP000594262"/>
    </source>
</evidence>
<evidence type="ECO:0000256" key="10">
    <source>
        <dbReference type="RuleBase" id="RU363036"/>
    </source>
</evidence>
<dbReference type="Gene3D" id="1.10.240.10">
    <property type="entry name" value="Tyrosyl-Transfer RNA Synthetase"/>
    <property type="match status" value="1"/>
</dbReference>
<dbReference type="InterPro" id="IPR002305">
    <property type="entry name" value="aa-tRNA-synth_Ic"/>
</dbReference>
<dbReference type="InterPro" id="IPR014729">
    <property type="entry name" value="Rossmann-like_a/b/a_fold"/>
</dbReference>